<dbReference type="Pfam" id="PF04357">
    <property type="entry name" value="TamB"/>
    <property type="match status" value="1"/>
</dbReference>
<keyword evidence="3 6" id="KW-1133">Transmembrane helix</keyword>
<dbReference type="InterPro" id="IPR007452">
    <property type="entry name" value="TamB_C"/>
</dbReference>
<protein>
    <submittedName>
        <fullName evidence="8">Translocation/assembly module TamB domain-containing protein</fullName>
    </submittedName>
</protein>
<feature type="domain" description="Translocation and assembly module TamB C-terminal" evidence="7">
    <location>
        <begin position="922"/>
        <end position="1280"/>
    </location>
</feature>
<feature type="transmembrane region" description="Helical" evidence="6">
    <location>
        <begin position="20"/>
        <end position="45"/>
    </location>
</feature>
<evidence type="ECO:0000313" key="8">
    <source>
        <dbReference type="EMBL" id="MBU8545227.1"/>
    </source>
</evidence>
<dbReference type="EMBL" id="JAERQM010000004">
    <property type="protein sequence ID" value="MBU8545227.1"/>
    <property type="molecule type" value="Genomic_DNA"/>
</dbReference>
<organism evidence="8 9">
    <name type="scientific">Falsiroseomonas oleicola</name>
    <dbReference type="NCBI Taxonomy" id="2801474"/>
    <lineage>
        <taxon>Bacteria</taxon>
        <taxon>Pseudomonadati</taxon>
        <taxon>Pseudomonadota</taxon>
        <taxon>Alphaproteobacteria</taxon>
        <taxon>Acetobacterales</taxon>
        <taxon>Roseomonadaceae</taxon>
        <taxon>Falsiroseomonas</taxon>
    </lineage>
</organism>
<gene>
    <name evidence="8" type="ORF">JJQ90_16010</name>
</gene>
<evidence type="ECO:0000256" key="2">
    <source>
        <dbReference type="ARBA" id="ARBA00022692"/>
    </source>
</evidence>
<dbReference type="Proteomes" id="UP000689967">
    <property type="component" value="Unassembled WGS sequence"/>
</dbReference>
<evidence type="ECO:0000256" key="5">
    <source>
        <dbReference type="SAM" id="MobiDB-lite"/>
    </source>
</evidence>
<keyword evidence="2 6" id="KW-0812">Transmembrane</keyword>
<reference evidence="8 9" key="1">
    <citation type="submission" date="2021-01" db="EMBL/GenBank/DDBJ databases">
        <title>Roseomonas sp. nov, a bacterium isolated from an oil production mixture in Yumen Oilfield.</title>
        <authorList>
            <person name="Wu D."/>
        </authorList>
    </citation>
    <scope>NUCLEOTIDE SEQUENCE [LARGE SCALE GENOMIC DNA]</scope>
    <source>
        <strain evidence="8 9">ROY-5-3</strain>
    </source>
</reference>
<evidence type="ECO:0000313" key="9">
    <source>
        <dbReference type="Proteomes" id="UP000689967"/>
    </source>
</evidence>
<proteinExistence type="predicted"/>
<dbReference type="PANTHER" id="PTHR36985">
    <property type="entry name" value="TRANSLOCATION AND ASSEMBLY MODULE SUBUNIT TAMB"/>
    <property type="match status" value="1"/>
</dbReference>
<evidence type="ECO:0000259" key="7">
    <source>
        <dbReference type="Pfam" id="PF04357"/>
    </source>
</evidence>
<comment type="caution">
    <text evidence="8">The sequence shown here is derived from an EMBL/GenBank/DDBJ whole genome shotgun (WGS) entry which is preliminary data.</text>
</comment>
<evidence type="ECO:0000256" key="6">
    <source>
        <dbReference type="SAM" id="Phobius"/>
    </source>
</evidence>
<evidence type="ECO:0000256" key="3">
    <source>
        <dbReference type="ARBA" id="ARBA00022989"/>
    </source>
</evidence>
<keyword evidence="9" id="KW-1185">Reference proteome</keyword>
<accession>A0ABS6H938</accession>
<feature type="region of interest" description="Disordered" evidence="5">
    <location>
        <begin position="1010"/>
        <end position="1032"/>
    </location>
</feature>
<evidence type="ECO:0000256" key="1">
    <source>
        <dbReference type="ARBA" id="ARBA00004167"/>
    </source>
</evidence>
<comment type="subcellular location">
    <subcellularLocation>
        <location evidence="1">Membrane</location>
        <topology evidence="1">Single-pass membrane protein</topology>
    </subcellularLocation>
</comment>
<evidence type="ECO:0000256" key="4">
    <source>
        <dbReference type="ARBA" id="ARBA00023136"/>
    </source>
</evidence>
<name>A0ABS6H938_9PROT</name>
<sequence length="1287" mass="130971">MSDLARPSETAPARPRRRRWVAVLLGVVLTLLLLPPLLVGGALLYANTEGGRARLAGLAESFVPGLTLEGLSGPLPGRLGIARLTMADDQGVWLELEGARLDWDPRALLRREAHVNLLAAERLALHRLPASAPEAEPSEPGPLLPELPSLPLAVRLDRLELARIDLGEAVAGMAARLRAEGMAVLDASGLTAGLDVNAPEGATSLALHAALRPETGRLSAEIHLRDAVDGLLPRLIGQPGRPIELDLTLDGPAENAALTLRAALGPGLALDVAGTIRAPDMDRLGAELRGTADASGLLEGPLAALAGPLDLALDAGRMPDGAIDLRGLTVSGTAGRVAAQGRIASDFATAALRVQAALAGSDSFAALLPPGVAAWEGLDLDASIDGPLAAPVVDARLAARGFSSPQHPVMALLGATPRVTLRATAPDQIAQFTLAGAAIRAEASGRVAEVLDLRFAADLASVEGAAPGLLGALRLTGTATGPMADPSLTVQAASDRLEMAGQVLEALALEARIANPATALAVNAQASGRFQGQPLALDLRGAPQPDGSLRLDAATARFGPAELVADGVLDTATTIFTGNARLNVPDLAPLSAVAGTPLAGSLRAEAVLAGENGQQRANLRLNAPRLTASGTALRDIVAQVEGTLAELAFQLSGQVAEARIEARGRLAQQAEGVRRLDLATLNAASNGESLRLTAPARILLRPDGGIEVAALALTSGRGGNLSVAGSWSTARADLRANLVIPDLAVLAALLPDVTPSGRVQAEARITGPGTAPEIAATLRATGVRSNAAWARGLPAVEIQAEGRRGGDGAISGRATANAGNATRLTATANLPRGPEGPLEGSLDGTADLGALTAPLLAAGADRVAGRMTLALRVGGTTAAPVLGGQAQLAGGSYRNAVQGIALTQLAGTIAAEGPQLRLELNGRAGEGRVALTGTVAPLAEGMPVDLALRATGAQPVSSDLIRATLDAELALTGMLSSGARLSGPLRLRRADIRVPEDLPASVRSLGPVTEVGRVPGRATPPPRAPANAAAPAGGGGGLPIALDLQFIAPRGVFVRGRGLDAELGGTLAIRGTLDAPDISGNLSLVRGEFQILARRLTFSRGRLDFSGGLIPDLDFEAISQTGGTTVRANVSGPPSNPTITFSSTPELPQDEVLARLLFDRPVSELSPFEIAQIAQAIAGATGFAGGGASGVLDRVRQTLGLDRLAVGGGGETAARRTAAEERAGPTLEAGRYVADGVFVGVRQGTESGSSRVGVRVDLTPRIKLEAETGDREAGERVGVTAEWQWGR</sequence>
<dbReference type="PANTHER" id="PTHR36985:SF1">
    <property type="entry name" value="TRANSLOCATION AND ASSEMBLY MODULE SUBUNIT TAMB"/>
    <property type="match status" value="1"/>
</dbReference>
<dbReference type="RefSeq" id="WP_216877071.1">
    <property type="nucleotide sequence ID" value="NZ_JAERQM010000004.1"/>
</dbReference>
<keyword evidence="4 6" id="KW-0472">Membrane</keyword>